<dbReference type="Pfam" id="PF24175">
    <property type="entry name" value="SU10_adaptor"/>
    <property type="match status" value="1"/>
</dbReference>
<protein>
    <submittedName>
        <fullName evidence="1">Uncharacterized protein</fullName>
    </submittedName>
</protein>
<dbReference type="InterPro" id="IPR056209">
    <property type="entry name" value="SU10_adaptor"/>
</dbReference>
<proteinExistence type="predicted"/>
<accession>X0YFF4</accession>
<evidence type="ECO:0000313" key="1">
    <source>
        <dbReference type="EMBL" id="GAG54719.1"/>
    </source>
</evidence>
<name>X0YFF4_9ZZZZ</name>
<sequence length="68" mass="7700">MSNYTDLKNDIALWLADEEIVNTIPSFIRLAETKINRKLDILPMEVTISATVEPTETALGTNWITHAR</sequence>
<reference evidence="1" key="1">
    <citation type="journal article" date="2014" name="Front. Microbiol.">
        <title>High frequency of phylogenetically diverse reductive dehalogenase-homologous genes in deep subseafloor sedimentary metagenomes.</title>
        <authorList>
            <person name="Kawai M."/>
            <person name="Futagami T."/>
            <person name="Toyoda A."/>
            <person name="Takaki Y."/>
            <person name="Nishi S."/>
            <person name="Hori S."/>
            <person name="Arai W."/>
            <person name="Tsubouchi T."/>
            <person name="Morono Y."/>
            <person name="Uchiyama I."/>
            <person name="Ito T."/>
            <person name="Fujiyama A."/>
            <person name="Inagaki F."/>
            <person name="Takami H."/>
        </authorList>
    </citation>
    <scope>NUCLEOTIDE SEQUENCE</scope>
    <source>
        <strain evidence="1">Expedition CK06-06</strain>
    </source>
</reference>
<comment type="caution">
    <text evidence="1">The sequence shown here is derived from an EMBL/GenBank/DDBJ whole genome shotgun (WGS) entry which is preliminary data.</text>
</comment>
<dbReference type="AlphaFoldDB" id="X0YFF4"/>
<organism evidence="1">
    <name type="scientific">marine sediment metagenome</name>
    <dbReference type="NCBI Taxonomy" id="412755"/>
    <lineage>
        <taxon>unclassified sequences</taxon>
        <taxon>metagenomes</taxon>
        <taxon>ecological metagenomes</taxon>
    </lineage>
</organism>
<gene>
    <name evidence="1" type="ORF">S01H4_13322</name>
</gene>
<dbReference type="EMBL" id="BART01005874">
    <property type="protein sequence ID" value="GAG54719.1"/>
    <property type="molecule type" value="Genomic_DNA"/>
</dbReference>